<evidence type="ECO:0000256" key="10">
    <source>
        <dbReference type="SAM" id="MobiDB-lite"/>
    </source>
</evidence>
<evidence type="ECO:0000256" key="9">
    <source>
        <dbReference type="RuleBase" id="RU000488"/>
    </source>
</evidence>
<gene>
    <name evidence="11" type="ORF">Acr_00g0042700</name>
</gene>
<evidence type="ECO:0000313" key="11">
    <source>
        <dbReference type="EMBL" id="GFS35920.1"/>
    </source>
</evidence>
<organism evidence="11 12">
    <name type="scientific">Actinidia rufa</name>
    <dbReference type="NCBI Taxonomy" id="165716"/>
    <lineage>
        <taxon>Eukaryota</taxon>
        <taxon>Viridiplantae</taxon>
        <taxon>Streptophyta</taxon>
        <taxon>Embryophyta</taxon>
        <taxon>Tracheophyta</taxon>
        <taxon>Spermatophyta</taxon>
        <taxon>Magnoliopsida</taxon>
        <taxon>eudicotyledons</taxon>
        <taxon>Gunneridae</taxon>
        <taxon>Pentapetalae</taxon>
        <taxon>asterids</taxon>
        <taxon>Ericales</taxon>
        <taxon>Actinidiaceae</taxon>
        <taxon>Actinidia</taxon>
    </lineage>
</organism>
<dbReference type="GO" id="GO:0016020">
    <property type="term" value="C:membrane"/>
    <property type="evidence" value="ECO:0007669"/>
    <property type="project" value="UniProtKB-SubCell"/>
</dbReference>
<accession>A0A7J0DIF9</accession>
<keyword evidence="7 8" id="KW-0472">Membrane</keyword>
<feature type="region of interest" description="Disordered" evidence="10">
    <location>
        <begin position="1"/>
        <end position="25"/>
    </location>
</feature>
<evidence type="ECO:0000313" key="12">
    <source>
        <dbReference type="Proteomes" id="UP000585474"/>
    </source>
</evidence>
<dbReference type="AlphaFoldDB" id="A0A7J0DIF9"/>
<dbReference type="GO" id="GO:0055085">
    <property type="term" value="P:transmembrane transport"/>
    <property type="evidence" value="ECO:0007669"/>
    <property type="project" value="InterPro"/>
</dbReference>
<evidence type="ECO:0000256" key="7">
    <source>
        <dbReference type="ARBA" id="ARBA00023136"/>
    </source>
</evidence>
<name>A0A7J0DIF9_9ERIC</name>
<evidence type="ECO:0000256" key="3">
    <source>
        <dbReference type="ARBA" id="ARBA00022448"/>
    </source>
</evidence>
<dbReference type="PANTHER" id="PTHR45683">
    <property type="entry name" value="MITOCHONDRIAL NICOTINAMIDE ADENINE DINUCLEOTIDE TRANSPORTER 1-RELATED-RELATED"/>
    <property type="match status" value="1"/>
</dbReference>
<reference evidence="12" key="1">
    <citation type="submission" date="2019-07" db="EMBL/GenBank/DDBJ databases">
        <title>De Novo Assembly of kiwifruit Actinidia rufa.</title>
        <authorList>
            <person name="Sugita-Konishi S."/>
            <person name="Sato K."/>
            <person name="Mori E."/>
            <person name="Abe Y."/>
            <person name="Kisaki G."/>
            <person name="Hamano K."/>
            <person name="Suezawa K."/>
            <person name="Otani M."/>
            <person name="Fukuda T."/>
            <person name="Manabe T."/>
            <person name="Gomi K."/>
            <person name="Tabuchi M."/>
            <person name="Akimitsu K."/>
            <person name="Kataoka I."/>
        </authorList>
    </citation>
    <scope>NUCLEOTIDE SEQUENCE [LARGE SCALE GENOMIC DNA]</scope>
    <source>
        <strain evidence="12">cv. Fuchu</strain>
    </source>
</reference>
<evidence type="ECO:0000256" key="8">
    <source>
        <dbReference type="PROSITE-ProRule" id="PRU00282"/>
    </source>
</evidence>
<dbReference type="InterPro" id="IPR023395">
    <property type="entry name" value="MCP_dom_sf"/>
</dbReference>
<dbReference type="EMBL" id="BJWL01000239">
    <property type="protein sequence ID" value="GFS35920.1"/>
    <property type="molecule type" value="Genomic_DNA"/>
</dbReference>
<dbReference type="InterPro" id="IPR044712">
    <property type="entry name" value="SLC25A32-like"/>
</dbReference>
<keyword evidence="12" id="KW-1185">Reference proteome</keyword>
<evidence type="ECO:0000256" key="1">
    <source>
        <dbReference type="ARBA" id="ARBA00004141"/>
    </source>
</evidence>
<keyword evidence="3 9" id="KW-0813">Transport</keyword>
<dbReference type="SUPFAM" id="SSF103506">
    <property type="entry name" value="Mitochondrial carrier"/>
    <property type="match status" value="1"/>
</dbReference>
<keyword evidence="4 8" id="KW-0812">Transmembrane</keyword>
<sequence length="226" mass="23898">MRHPRFFRGSDSGEDPQSPLGSGMEGLIEFPPGIKKISGIGDGGKACQNAVVNGLAGAGGGIIAQIITYPLQSVNTRQHTERVAKKGGRSLPPTGGTLVQILQVVRSEGWGGLYSGLKPSLLGTAASQGIYYYFYQVFKNKAVAIAVARKIKGRGDGTVGVLSWLVVAAIAGVRVINVSLAITDAFFIEFLVPERIADKPNMGSCDTYAGNIECHMIVAYKNFAHS</sequence>
<evidence type="ECO:0000256" key="4">
    <source>
        <dbReference type="ARBA" id="ARBA00022692"/>
    </source>
</evidence>
<proteinExistence type="inferred from homology"/>
<dbReference type="GO" id="GO:0006862">
    <property type="term" value="P:nucleotide transport"/>
    <property type="evidence" value="ECO:0007669"/>
    <property type="project" value="InterPro"/>
</dbReference>
<dbReference type="OrthoDB" id="2019556at2759"/>
<dbReference type="Gene3D" id="1.50.40.10">
    <property type="entry name" value="Mitochondrial carrier domain"/>
    <property type="match status" value="1"/>
</dbReference>
<evidence type="ECO:0000256" key="5">
    <source>
        <dbReference type="ARBA" id="ARBA00022737"/>
    </source>
</evidence>
<comment type="subcellular location">
    <subcellularLocation>
        <location evidence="1">Membrane</location>
        <topology evidence="1">Multi-pass membrane protein</topology>
    </subcellularLocation>
</comment>
<comment type="caution">
    <text evidence="11">The sequence shown here is derived from an EMBL/GenBank/DDBJ whole genome shotgun (WGS) entry which is preliminary data.</text>
</comment>
<evidence type="ECO:0000256" key="2">
    <source>
        <dbReference type="ARBA" id="ARBA00006375"/>
    </source>
</evidence>
<dbReference type="PROSITE" id="PS50920">
    <property type="entry name" value="SOLCAR"/>
    <property type="match status" value="1"/>
</dbReference>
<feature type="repeat" description="Solcar" evidence="8">
    <location>
        <begin position="48"/>
        <end position="141"/>
    </location>
</feature>
<keyword evidence="5" id="KW-0677">Repeat</keyword>
<protein>
    <submittedName>
        <fullName evidence="11">Mitochondrial substrate carrier family protein</fullName>
    </submittedName>
</protein>
<dbReference type="InterPro" id="IPR018108">
    <property type="entry name" value="MCP_transmembrane"/>
</dbReference>
<comment type="similarity">
    <text evidence="2 9">Belongs to the mitochondrial carrier (TC 2.A.29) family.</text>
</comment>
<dbReference type="Proteomes" id="UP000585474">
    <property type="component" value="Unassembled WGS sequence"/>
</dbReference>
<keyword evidence="6" id="KW-1133">Transmembrane helix</keyword>
<dbReference type="Pfam" id="PF00153">
    <property type="entry name" value="Mito_carr"/>
    <property type="match status" value="1"/>
</dbReference>
<evidence type="ECO:0000256" key="6">
    <source>
        <dbReference type="ARBA" id="ARBA00022989"/>
    </source>
</evidence>